<keyword evidence="3" id="KW-1003">Cell membrane</keyword>
<keyword evidence="5" id="KW-0547">Nucleotide-binding</keyword>
<evidence type="ECO:0000256" key="11">
    <source>
        <dbReference type="SAM" id="Phobius"/>
    </source>
</evidence>
<dbReference type="InterPro" id="IPR036640">
    <property type="entry name" value="ABC1_TM_sf"/>
</dbReference>
<keyword evidence="7" id="KW-1278">Translocase</keyword>
<dbReference type="OrthoDB" id="9806127at2"/>
<evidence type="ECO:0000256" key="5">
    <source>
        <dbReference type="ARBA" id="ARBA00022741"/>
    </source>
</evidence>
<dbReference type="InterPro" id="IPR039421">
    <property type="entry name" value="Type_1_exporter"/>
</dbReference>
<feature type="transmembrane region" description="Helical" evidence="11">
    <location>
        <begin position="66"/>
        <end position="89"/>
    </location>
</feature>
<evidence type="ECO:0000256" key="1">
    <source>
        <dbReference type="ARBA" id="ARBA00004651"/>
    </source>
</evidence>
<dbReference type="PROSITE" id="PS50929">
    <property type="entry name" value="ABC_TM1F"/>
    <property type="match status" value="1"/>
</dbReference>
<evidence type="ECO:0000313" key="14">
    <source>
        <dbReference type="EMBL" id="SEI76693.1"/>
    </source>
</evidence>
<accession>A0A1H6T9B2</accession>
<dbReference type="GO" id="GO:0034040">
    <property type="term" value="F:ATPase-coupled lipid transmembrane transporter activity"/>
    <property type="evidence" value="ECO:0007669"/>
    <property type="project" value="InterPro"/>
</dbReference>
<evidence type="ECO:0000313" key="15">
    <source>
        <dbReference type="Proteomes" id="UP000242999"/>
    </source>
</evidence>
<feature type="transmembrane region" description="Helical" evidence="11">
    <location>
        <begin position="146"/>
        <end position="163"/>
    </location>
</feature>
<dbReference type="Gene3D" id="3.40.50.300">
    <property type="entry name" value="P-loop containing nucleotide triphosphate hydrolases"/>
    <property type="match status" value="1"/>
</dbReference>
<keyword evidence="4 11" id="KW-0812">Transmembrane</keyword>
<dbReference type="Pfam" id="PF00664">
    <property type="entry name" value="ABC_membrane"/>
    <property type="match status" value="1"/>
</dbReference>
<evidence type="ECO:0000256" key="4">
    <source>
        <dbReference type="ARBA" id="ARBA00022692"/>
    </source>
</evidence>
<name>A0A1H6T9B2_9GAMM</name>
<dbReference type="InterPro" id="IPR003439">
    <property type="entry name" value="ABC_transporter-like_ATP-bd"/>
</dbReference>
<dbReference type="InterPro" id="IPR027417">
    <property type="entry name" value="P-loop_NTPase"/>
</dbReference>
<dbReference type="AlphaFoldDB" id="A0A1H6T9B2"/>
<dbReference type="InterPro" id="IPR011527">
    <property type="entry name" value="ABC1_TM_dom"/>
</dbReference>
<evidence type="ECO:0000259" key="12">
    <source>
        <dbReference type="PROSITE" id="PS50893"/>
    </source>
</evidence>
<dbReference type="Pfam" id="PF00005">
    <property type="entry name" value="ABC_tran"/>
    <property type="match status" value="1"/>
</dbReference>
<evidence type="ECO:0000256" key="9">
    <source>
        <dbReference type="ARBA" id="ARBA00023055"/>
    </source>
</evidence>
<feature type="transmembrane region" description="Helical" evidence="11">
    <location>
        <begin position="246"/>
        <end position="270"/>
    </location>
</feature>
<feature type="domain" description="ABC transporter" evidence="12">
    <location>
        <begin position="344"/>
        <end position="579"/>
    </location>
</feature>
<evidence type="ECO:0000256" key="10">
    <source>
        <dbReference type="ARBA" id="ARBA00023136"/>
    </source>
</evidence>
<dbReference type="PROSITE" id="PS00211">
    <property type="entry name" value="ABC_TRANSPORTER_1"/>
    <property type="match status" value="1"/>
</dbReference>
<evidence type="ECO:0000256" key="6">
    <source>
        <dbReference type="ARBA" id="ARBA00022840"/>
    </source>
</evidence>
<dbReference type="STRING" id="64971.SAMN05421831_109135"/>
<protein>
    <submittedName>
        <fullName evidence="14">ATP-binding cassette, subfamily B, MsbA</fullName>
    </submittedName>
</protein>
<keyword evidence="8 11" id="KW-1133">Transmembrane helix</keyword>
<gene>
    <name evidence="14" type="ORF">SAMN05421831_109135</name>
</gene>
<dbReference type="CDD" id="cd18552">
    <property type="entry name" value="ABC_6TM_MsbA_like"/>
    <property type="match status" value="1"/>
</dbReference>
<dbReference type="SUPFAM" id="SSF52540">
    <property type="entry name" value="P-loop containing nucleoside triphosphate hydrolases"/>
    <property type="match status" value="1"/>
</dbReference>
<keyword evidence="6 14" id="KW-0067">ATP-binding</keyword>
<keyword evidence="2" id="KW-0813">Transport</keyword>
<feature type="transmembrane region" description="Helical" evidence="11">
    <location>
        <begin position="169"/>
        <end position="187"/>
    </location>
</feature>
<dbReference type="GO" id="GO:0016887">
    <property type="term" value="F:ATP hydrolysis activity"/>
    <property type="evidence" value="ECO:0007669"/>
    <property type="project" value="InterPro"/>
</dbReference>
<evidence type="ECO:0000256" key="8">
    <source>
        <dbReference type="ARBA" id="ARBA00022989"/>
    </source>
</evidence>
<dbReference type="GO" id="GO:0005524">
    <property type="term" value="F:ATP binding"/>
    <property type="evidence" value="ECO:0007669"/>
    <property type="project" value="UniProtKB-KW"/>
</dbReference>
<dbReference type="GO" id="GO:0015421">
    <property type="term" value="F:ABC-type oligopeptide transporter activity"/>
    <property type="evidence" value="ECO:0007669"/>
    <property type="project" value="TreeGrafter"/>
</dbReference>
<evidence type="ECO:0000256" key="7">
    <source>
        <dbReference type="ARBA" id="ARBA00022967"/>
    </source>
</evidence>
<dbReference type="InterPro" id="IPR003593">
    <property type="entry name" value="AAA+_ATPase"/>
</dbReference>
<dbReference type="InterPro" id="IPR017871">
    <property type="entry name" value="ABC_transporter-like_CS"/>
</dbReference>
<keyword evidence="10 11" id="KW-0472">Membrane</keyword>
<dbReference type="SMART" id="SM00382">
    <property type="entry name" value="AAA"/>
    <property type="match status" value="1"/>
</dbReference>
<dbReference type="FunFam" id="3.40.50.300:FF:000140">
    <property type="entry name" value="Lipid A export ATP-binding/permease protein MsbA"/>
    <property type="match status" value="1"/>
</dbReference>
<comment type="subcellular location">
    <subcellularLocation>
        <location evidence="1">Cell membrane</location>
        <topology evidence="1">Multi-pass membrane protein</topology>
    </subcellularLocation>
</comment>
<dbReference type="NCBIfam" id="TIGR02203">
    <property type="entry name" value="MsbA_lipidA"/>
    <property type="match status" value="1"/>
</dbReference>
<evidence type="ECO:0000259" key="13">
    <source>
        <dbReference type="PROSITE" id="PS50929"/>
    </source>
</evidence>
<proteinExistence type="predicted"/>
<dbReference type="Gene3D" id="1.20.1560.10">
    <property type="entry name" value="ABC transporter type 1, transmembrane domain"/>
    <property type="match status" value="1"/>
</dbReference>
<reference evidence="15" key="1">
    <citation type="submission" date="2016-10" db="EMBL/GenBank/DDBJ databases">
        <authorList>
            <person name="Varghese N."/>
            <person name="Submissions S."/>
        </authorList>
    </citation>
    <scope>NUCLEOTIDE SEQUENCE [LARGE SCALE GENOMIC DNA]</scope>
    <source>
        <strain evidence="15">DSM 7165</strain>
    </source>
</reference>
<dbReference type="InterPro" id="IPR011917">
    <property type="entry name" value="ABC_transpr_lipidA"/>
</dbReference>
<feature type="domain" description="ABC transmembrane type-1" evidence="13">
    <location>
        <begin position="29"/>
        <end position="311"/>
    </location>
</feature>
<dbReference type="SUPFAM" id="SSF90123">
    <property type="entry name" value="ABC transporter transmembrane region"/>
    <property type="match status" value="1"/>
</dbReference>
<organism evidence="14 15">
    <name type="scientific">Allopseudospirillum japonicum</name>
    <dbReference type="NCBI Taxonomy" id="64971"/>
    <lineage>
        <taxon>Bacteria</taxon>
        <taxon>Pseudomonadati</taxon>
        <taxon>Pseudomonadota</taxon>
        <taxon>Gammaproteobacteria</taxon>
        <taxon>Oceanospirillales</taxon>
        <taxon>Oceanospirillaceae</taxon>
        <taxon>Allopseudospirillum</taxon>
    </lineage>
</organism>
<dbReference type="PANTHER" id="PTHR43394">
    <property type="entry name" value="ATP-DEPENDENT PERMEASE MDL1, MITOCHONDRIAL"/>
    <property type="match status" value="1"/>
</dbReference>
<dbReference type="RefSeq" id="WP_093310866.1">
    <property type="nucleotide sequence ID" value="NZ_FNYH01000009.1"/>
</dbReference>
<feature type="transmembrane region" description="Helical" evidence="11">
    <location>
        <begin position="24"/>
        <end position="46"/>
    </location>
</feature>
<keyword evidence="15" id="KW-1185">Reference proteome</keyword>
<sequence length="589" mass="65156">MNKTEESVSAWQDYRRLLTYVRPYWMAFAVSVFGYALYAGASTGLAELMKYLIDSIQNAQVSQERWLFPSLMVAVFAVRGLGTFLGTYYMEYVGRHLVHALRCDLFNRLLILPSAFFDQESSGHLISKVTFNVEQVTEAATKAVTILVREGLFVIGLLIYLFYNNWQLSLVFLAITPLIGLVVSYASRRFRRISRRIQNSMGDVTHVASEAISGYRVVRTFGGEAYERERFLHASLYNRQQSMKMALTKAISTPVIQLIIALAMGFLVWLALSPELLQSMTPGEFIAFITAAALLAKPMRQLTEINSIIQRGLAAAQDVFQQLDTAPEQDTGTLVLTEKAQGHLHIRDLSFRYPGAEKEALQDINLAIPAGQMLALVGRSGSGKSTLASLIPRLYHADQGSIALDGRAIQDFTLASLRAQVALVTQQVTLFNDTVANNIAYGQADATEEQIYAAAKAAYALDFIEALPQGFDTFIGDNGVTLSGGQRQRLAIARALLKDAPILILDEATSALDNESERYIQQALDQLMQGRTTLVIAHRLSTIEKADQIVVMENGRIVEQGTHTDLLAAQGAYAHLHQMQFSAESVHDQ</sequence>
<keyword evidence="9" id="KW-0445">Lipid transport</keyword>
<evidence type="ECO:0000256" key="3">
    <source>
        <dbReference type="ARBA" id="ARBA00022475"/>
    </source>
</evidence>
<dbReference type="EMBL" id="FNYH01000009">
    <property type="protein sequence ID" value="SEI76693.1"/>
    <property type="molecule type" value="Genomic_DNA"/>
</dbReference>
<evidence type="ECO:0000256" key="2">
    <source>
        <dbReference type="ARBA" id="ARBA00022448"/>
    </source>
</evidence>
<dbReference type="Proteomes" id="UP000242999">
    <property type="component" value="Unassembled WGS sequence"/>
</dbReference>
<dbReference type="PROSITE" id="PS50893">
    <property type="entry name" value="ABC_TRANSPORTER_2"/>
    <property type="match status" value="1"/>
</dbReference>
<dbReference type="PANTHER" id="PTHR43394:SF1">
    <property type="entry name" value="ATP-BINDING CASSETTE SUB-FAMILY B MEMBER 10, MITOCHONDRIAL"/>
    <property type="match status" value="1"/>
</dbReference>
<dbReference type="GO" id="GO:0005886">
    <property type="term" value="C:plasma membrane"/>
    <property type="evidence" value="ECO:0007669"/>
    <property type="project" value="UniProtKB-SubCell"/>
</dbReference>